<evidence type="ECO:0000256" key="4">
    <source>
        <dbReference type="ARBA" id="ARBA00023163"/>
    </source>
</evidence>
<dbReference type="InterPro" id="IPR007627">
    <property type="entry name" value="RNA_pol_sigma70_r2"/>
</dbReference>
<dbReference type="NCBIfam" id="TIGR02937">
    <property type="entry name" value="sigma70-ECF"/>
    <property type="match status" value="1"/>
</dbReference>
<sequence>MRYEDKIPNITNDNEHEYWQEFKNTHSPYIREAFIFKYSPLVKYAANKIYVNMWSDKNIEFQDLIGFGTFGLIDAIDKYNPNIDIKFKTYATTKISRAIYDELIKLDCPSEYKRVIEYAEDDSDEITVIDRLKSHSNYEYFSEKEKIKDKILSTFKKLPREEKNLLILYYCYDITLKNIAKLLDVSESRISQLHTKAIKNIKKIIENIDILEPSLSRNTKPQKMTDIFIIPISQYNETMKNYIETSTAYLSDVWYVDDDYDEISVIDTLKSKTNHKYSTDMKYAKNKIADLLKNMPKKVTKSAIIMIQDKNR</sequence>
<evidence type="ECO:0000256" key="2">
    <source>
        <dbReference type="ARBA" id="ARBA00023082"/>
    </source>
</evidence>
<proteinExistence type="predicted"/>
<dbReference type="PANTHER" id="PTHR30385:SF7">
    <property type="entry name" value="RNA POLYMERASE SIGMA FACTOR FLIA"/>
    <property type="match status" value="1"/>
</dbReference>
<dbReference type="Gene3D" id="1.10.1740.10">
    <property type="match status" value="1"/>
</dbReference>
<dbReference type="EMBL" id="MDCO01000012">
    <property type="protein sequence ID" value="OEJ13770.1"/>
    <property type="molecule type" value="Genomic_DNA"/>
</dbReference>
<dbReference type="GO" id="GO:0006352">
    <property type="term" value="P:DNA-templated transcription initiation"/>
    <property type="evidence" value="ECO:0007669"/>
    <property type="project" value="InterPro"/>
</dbReference>
<dbReference type="Pfam" id="PF04542">
    <property type="entry name" value="Sigma70_r2"/>
    <property type="match status" value="1"/>
</dbReference>
<dbReference type="GO" id="GO:0003677">
    <property type="term" value="F:DNA binding"/>
    <property type="evidence" value="ECO:0007669"/>
    <property type="project" value="UniProtKB-KW"/>
</dbReference>
<dbReference type="Gene3D" id="1.10.10.10">
    <property type="entry name" value="Winged helix-like DNA-binding domain superfamily/Winged helix DNA-binding domain"/>
    <property type="match status" value="1"/>
</dbReference>
<dbReference type="PANTHER" id="PTHR30385">
    <property type="entry name" value="SIGMA FACTOR F FLAGELLAR"/>
    <property type="match status" value="1"/>
</dbReference>
<dbReference type="GO" id="GO:0016987">
    <property type="term" value="F:sigma factor activity"/>
    <property type="evidence" value="ECO:0007669"/>
    <property type="project" value="UniProtKB-KW"/>
</dbReference>
<dbReference type="InterPro" id="IPR013325">
    <property type="entry name" value="RNA_pol_sigma_r2"/>
</dbReference>
<accession>A0A1E5NC69</accession>
<protein>
    <recommendedName>
        <fullName evidence="5">RNA polymerase sigma-70 domain-containing protein</fullName>
    </recommendedName>
</protein>
<evidence type="ECO:0000256" key="3">
    <source>
        <dbReference type="ARBA" id="ARBA00023125"/>
    </source>
</evidence>
<evidence type="ECO:0000256" key="1">
    <source>
        <dbReference type="ARBA" id="ARBA00023015"/>
    </source>
</evidence>
<dbReference type="InterPro" id="IPR036388">
    <property type="entry name" value="WH-like_DNA-bd_sf"/>
</dbReference>
<evidence type="ECO:0000313" key="7">
    <source>
        <dbReference type="Proteomes" id="UP000095247"/>
    </source>
</evidence>
<feature type="domain" description="RNA polymerase sigma-70" evidence="5">
    <location>
        <begin position="175"/>
        <end position="201"/>
    </location>
</feature>
<keyword evidence="4" id="KW-0804">Transcription</keyword>
<dbReference type="RefSeq" id="WP_069727077.1">
    <property type="nucleotide sequence ID" value="NZ_MDCO01000012.1"/>
</dbReference>
<gene>
    <name evidence="6" type="ORF">BFL38_03210</name>
</gene>
<dbReference type="PROSITE" id="PS00716">
    <property type="entry name" value="SIGMA70_2"/>
    <property type="match status" value="1"/>
</dbReference>
<evidence type="ECO:0000313" key="6">
    <source>
        <dbReference type="EMBL" id="OEJ13770.1"/>
    </source>
</evidence>
<dbReference type="InterPro" id="IPR000943">
    <property type="entry name" value="RNA_pol_sigma70"/>
</dbReference>
<name>A0A1E5NC69_9SPIR</name>
<keyword evidence="3" id="KW-0238">DNA-binding</keyword>
<dbReference type="InterPro" id="IPR007630">
    <property type="entry name" value="RNA_pol_sigma70_r4"/>
</dbReference>
<organism evidence="6 7">
    <name type="scientific">Brachyspira hampsonii</name>
    <dbReference type="NCBI Taxonomy" id="1287055"/>
    <lineage>
        <taxon>Bacteria</taxon>
        <taxon>Pseudomonadati</taxon>
        <taxon>Spirochaetota</taxon>
        <taxon>Spirochaetia</taxon>
        <taxon>Brachyspirales</taxon>
        <taxon>Brachyspiraceae</taxon>
        <taxon>Brachyspira</taxon>
    </lineage>
</organism>
<dbReference type="InterPro" id="IPR013324">
    <property type="entry name" value="RNA_pol_sigma_r3/r4-like"/>
</dbReference>
<reference evidence="6 7" key="1">
    <citation type="submission" date="2016-08" db="EMBL/GenBank/DDBJ databases">
        <title>Characterization and recognition of Brachyspira hampsonii sp. nov., a novel intestinal spirochete that is pathogenic to pigs.</title>
        <authorList>
            <person name="Mirajkar N."/>
            <person name="La T."/>
            <person name="Phillips N."/>
            <person name="Hampson D."/>
            <person name="Gebhart C."/>
        </authorList>
    </citation>
    <scope>NUCLEOTIDE SEQUENCE [LARGE SCALE GENOMIC DNA]</scope>
    <source>
        <strain evidence="6 7">P280/1</strain>
    </source>
</reference>
<dbReference type="PRINTS" id="PR00046">
    <property type="entry name" value="SIGMA70FCT"/>
</dbReference>
<dbReference type="Proteomes" id="UP000095247">
    <property type="component" value="Unassembled WGS sequence"/>
</dbReference>
<evidence type="ECO:0000259" key="5">
    <source>
        <dbReference type="PROSITE" id="PS00716"/>
    </source>
</evidence>
<dbReference type="Pfam" id="PF04545">
    <property type="entry name" value="Sigma70_r4"/>
    <property type="match status" value="1"/>
</dbReference>
<dbReference type="SUPFAM" id="SSF88659">
    <property type="entry name" value="Sigma3 and sigma4 domains of RNA polymerase sigma factors"/>
    <property type="match status" value="1"/>
</dbReference>
<keyword evidence="1" id="KW-0805">Transcription regulation</keyword>
<keyword evidence="2" id="KW-0731">Sigma factor</keyword>
<dbReference type="AlphaFoldDB" id="A0A1E5NC69"/>
<dbReference type="SUPFAM" id="SSF88946">
    <property type="entry name" value="Sigma2 domain of RNA polymerase sigma factors"/>
    <property type="match status" value="1"/>
</dbReference>
<comment type="caution">
    <text evidence="6">The sequence shown here is derived from an EMBL/GenBank/DDBJ whole genome shotgun (WGS) entry which is preliminary data.</text>
</comment>
<dbReference type="InterPro" id="IPR014284">
    <property type="entry name" value="RNA_pol_sigma-70_dom"/>
</dbReference>